<evidence type="ECO:0000259" key="12">
    <source>
        <dbReference type="Pfam" id="PF02518"/>
    </source>
</evidence>
<dbReference type="InterPro" id="IPR036890">
    <property type="entry name" value="HATPase_C_sf"/>
</dbReference>
<keyword evidence="15" id="KW-1185">Reference proteome</keyword>
<evidence type="ECO:0000256" key="6">
    <source>
        <dbReference type="ARBA" id="ARBA00022777"/>
    </source>
</evidence>
<reference evidence="14 15" key="2">
    <citation type="submission" date="2018-05" db="EMBL/GenBank/DDBJ databases">
        <title>Algibacter marinivivus sp. nov., isolated from sample around a algae.</title>
        <authorList>
            <person name="Zhong X."/>
        </authorList>
    </citation>
    <scope>NUCLEOTIDE SEQUENCE [LARGE SCALE GENOMIC DNA]</scope>
    <source>
        <strain evidence="14 15">ZY111</strain>
    </source>
</reference>
<organism evidence="14 15">
    <name type="scientific">Algibacter marinivivus</name>
    <dbReference type="NCBI Taxonomy" id="2100723"/>
    <lineage>
        <taxon>Bacteria</taxon>
        <taxon>Pseudomonadati</taxon>
        <taxon>Bacteroidota</taxon>
        <taxon>Flavobacteriia</taxon>
        <taxon>Flavobacteriales</taxon>
        <taxon>Flavobacteriaceae</taxon>
        <taxon>Algibacter</taxon>
    </lineage>
</organism>
<reference evidence="15" key="1">
    <citation type="submission" date="2018-05" db="EMBL/GenBank/DDBJ databases">
        <title>Algibacter marinivivus sp. nov., isolated from sample around a algae.</title>
        <authorList>
            <person name="Lu D."/>
        </authorList>
    </citation>
    <scope>NUCLEOTIDE SEQUENCE [LARGE SCALE GENOMIC DNA]</scope>
    <source>
        <strain evidence="15">ZY111</strain>
    </source>
</reference>
<evidence type="ECO:0000256" key="3">
    <source>
        <dbReference type="ARBA" id="ARBA00022553"/>
    </source>
</evidence>
<evidence type="ECO:0000313" key="14">
    <source>
        <dbReference type="EMBL" id="PWH83456.1"/>
    </source>
</evidence>
<dbReference type="InterPro" id="IPR050482">
    <property type="entry name" value="Sensor_HK_TwoCompSys"/>
</dbReference>
<keyword evidence="10" id="KW-0175">Coiled coil</keyword>
<comment type="catalytic activity">
    <reaction evidence="1">
        <text>ATP + protein L-histidine = ADP + protein N-phospho-L-histidine.</text>
        <dbReference type="EC" id="2.7.13.3"/>
    </reaction>
</comment>
<feature type="transmembrane region" description="Helical" evidence="11">
    <location>
        <begin position="412"/>
        <end position="431"/>
    </location>
</feature>
<dbReference type="EC" id="2.7.13.3" evidence="2"/>
<keyword evidence="5" id="KW-0547">Nucleotide-binding</keyword>
<dbReference type="InterPro" id="IPR019734">
    <property type="entry name" value="TPR_rpt"/>
</dbReference>
<keyword evidence="9" id="KW-0802">TPR repeat</keyword>
<evidence type="ECO:0000256" key="4">
    <source>
        <dbReference type="ARBA" id="ARBA00022679"/>
    </source>
</evidence>
<dbReference type="PROSITE" id="PS50005">
    <property type="entry name" value="TPR"/>
    <property type="match status" value="1"/>
</dbReference>
<dbReference type="GO" id="GO:0016020">
    <property type="term" value="C:membrane"/>
    <property type="evidence" value="ECO:0007669"/>
    <property type="project" value="InterPro"/>
</dbReference>
<comment type="caution">
    <text evidence="14">The sequence shown here is derived from an EMBL/GenBank/DDBJ whole genome shotgun (WGS) entry which is preliminary data.</text>
</comment>
<dbReference type="PANTHER" id="PTHR24421">
    <property type="entry name" value="NITRATE/NITRITE SENSOR PROTEIN NARX-RELATED"/>
    <property type="match status" value="1"/>
</dbReference>
<dbReference type="InterPro" id="IPR003594">
    <property type="entry name" value="HATPase_dom"/>
</dbReference>
<dbReference type="Pfam" id="PF07730">
    <property type="entry name" value="HisKA_3"/>
    <property type="match status" value="1"/>
</dbReference>
<dbReference type="EMBL" id="QFRI01000001">
    <property type="protein sequence ID" value="PWH83456.1"/>
    <property type="molecule type" value="Genomic_DNA"/>
</dbReference>
<evidence type="ECO:0000256" key="5">
    <source>
        <dbReference type="ARBA" id="ARBA00022741"/>
    </source>
</evidence>
<dbReference type="GO" id="GO:0000155">
    <property type="term" value="F:phosphorelay sensor kinase activity"/>
    <property type="evidence" value="ECO:0007669"/>
    <property type="project" value="InterPro"/>
</dbReference>
<accession>A0A2U2X6P2</accession>
<dbReference type="InterPro" id="IPR011990">
    <property type="entry name" value="TPR-like_helical_dom_sf"/>
</dbReference>
<dbReference type="GO" id="GO:0005524">
    <property type="term" value="F:ATP binding"/>
    <property type="evidence" value="ECO:0007669"/>
    <property type="project" value="UniProtKB-KW"/>
</dbReference>
<dbReference type="Gene3D" id="1.25.40.10">
    <property type="entry name" value="Tetratricopeptide repeat domain"/>
    <property type="match status" value="2"/>
</dbReference>
<keyword evidence="4" id="KW-0808">Transferase</keyword>
<keyword evidence="3" id="KW-0597">Phosphoprotein</keyword>
<evidence type="ECO:0000259" key="13">
    <source>
        <dbReference type="Pfam" id="PF07730"/>
    </source>
</evidence>
<dbReference type="Pfam" id="PF02518">
    <property type="entry name" value="HATPase_c"/>
    <property type="match status" value="1"/>
</dbReference>
<gene>
    <name evidence="14" type="ORF">DIS18_02565</name>
</gene>
<keyword evidence="11" id="KW-1133">Transmembrane helix</keyword>
<evidence type="ECO:0000256" key="10">
    <source>
        <dbReference type="SAM" id="Coils"/>
    </source>
</evidence>
<dbReference type="Proteomes" id="UP000245375">
    <property type="component" value="Unassembled WGS sequence"/>
</dbReference>
<sequence>MVYLHSFFRHCLFLLAINFTFSQSLESELRKKIEVSNDSLLVNAYLDLAKYYYQTTGKGDSLILYGRKALKLSQTIRHIPLEIEALKYNGVGHLVEQNFKEAETYFKRGLKKASHINDIVKKTDFHNKLGTLYQNQDNFFEAIKHFLSAAKASHKTQSYKSEANAYYGISLVYTAQREYEKQLEYISKAVDVIEKNDIQDDLLETLIYNYAAEQYMEASKKNKYAKEADLAKRYAEKALIIAEENNFDYTKPVSFCVLGEHSFLNGDYRKAITYSNSILKNRELITEPLILNAYCLLGRVNKVLNKRSEAIAFIDSLNLLKIKSDPYFAIEISNFKHEVYKHFNNSNLALIALEEKEQFVRELNDLERIKSIKELETKYETELKDAEIRSLNQQKTINTLEIQNKQAQIKRLIVLLIIALLVIVCILFVGTRIQLKKTQRKNQELKLSIEKRLKLEKELSDVRDEIAKDFHDDLGNKLARISLLSNLISGEISIKNPQVKSKIQQISEDANGLYKGTRDFIFSLKSNSNYLEEVATYLSDFGGDMFNKTEVKFIVNKNISDNIKLPYHWSKQLIFIFKEALTNALKHSNSSVVTLSFNYKNMELRIVCEDDGVGVLESDLESLNGLSHMKDRANKIDCKLYVDSSIGKGTTIIFIGKLKDEA</sequence>
<keyword evidence="11" id="KW-0812">Transmembrane</keyword>
<dbReference type="SMART" id="SM00028">
    <property type="entry name" value="TPR"/>
    <property type="match status" value="4"/>
</dbReference>
<dbReference type="PANTHER" id="PTHR24421:SF10">
    <property type="entry name" value="NITRATE_NITRITE SENSOR PROTEIN NARQ"/>
    <property type="match status" value="1"/>
</dbReference>
<dbReference type="SUPFAM" id="SSF48452">
    <property type="entry name" value="TPR-like"/>
    <property type="match status" value="2"/>
</dbReference>
<keyword evidence="11" id="KW-0472">Membrane</keyword>
<dbReference type="Gene3D" id="1.20.5.1930">
    <property type="match status" value="1"/>
</dbReference>
<dbReference type="Gene3D" id="3.30.565.10">
    <property type="entry name" value="Histidine kinase-like ATPase, C-terminal domain"/>
    <property type="match status" value="1"/>
</dbReference>
<name>A0A2U2X6P2_9FLAO</name>
<feature type="coiled-coil region" evidence="10">
    <location>
        <begin position="369"/>
        <end position="403"/>
    </location>
</feature>
<dbReference type="GO" id="GO:0046983">
    <property type="term" value="F:protein dimerization activity"/>
    <property type="evidence" value="ECO:0007669"/>
    <property type="project" value="InterPro"/>
</dbReference>
<feature type="repeat" description="TPR" evidence="9">
    <location>
        <begin position="163"/>
        <end position="196"/>
    </location>
</feature>
<dbReference type="CDD" id="cd16917">
    <property type="entry name" value="HATPase_UhpB-NarQ-NarX-like"/>
    <property type="match status" value="1"/>
</dbReference>
<keyword evidence="7" id="KW-0067">ATP-binding</keyword>
<dbReference type="AlphaFoldDB" id="A0A2U2X6P2"/>
<evidence type="ECO:0000313" key="15">
    <source>
        <dbReference type="Proteomes" id="UP000245375"/>
    </source>
</evidence>
<evidence type="ECO:0000256" key="9">
    <source>
        <dbReference type="PROSITE-ProRule" id="PRU00339"/>
    </source>
</evidence>
<keyword evidence="6" id="KW-0418">Kinase</keyword>
<evidence type="ECO:0000256" key="2">
    <source>
        <dbReference type="ARBA" id="ARBA00012438"/>
    </source>
</evidence>
<feature type="domain" description="Histidine kinase/HSP90-like ATPase" evidence="12">
    <location>
        <begin position="572"/>
        <end position="654"/>
    </location>
</feature>
<evidence type="ECO:0000256" key="1">
    <source>
        <dbReference type="ARBA" id="ARBA00000085"/>
    </source>
</evidence>
<proteinExistence type="predicted"/>
<dbReference type="InterPro" id="IPR011712">
    <property type="entry name" value="Sig_transdc_His_kin_sub3_dim/P"/>
</dbReference>
<evidence type="ECO:0000256" key="11">
    <source>
        <dbReference type="SAM" id="Phobius"/>
    </source>
</evidence>
<evidence type="ECO:0000256" key="7">
    <source>
        <dbReference type="ARBA" id="ARBA00022840"/>
    </source>
</evidence>
<keyword evidence="8" id="KW-0902">Two-component regulatory system</keyword>
<dbReference type="RefSeq" id="WP_109351467.1">
    <property type="nucleotide sequence ID" value="NZ_QFRI01000001.1"/>
</dbReference>
<protein>
    <recommendedName>
        <fullName evidence="2">histidine kinase</fullName>
        <ecNumber evidence="2">2.7.13.3</ecNumber>
    </recommendedName>
</protein>
<evidence type="ECO:0000256" key="8">
    <source>
        <dbReference type="ARBA" id="ARBA00023012"/>
    </source>
</evidence>
<dbReference type="SUPFAM" id="SSF55874">
    <property type="entry name" value="ATPase domain of HSP90 chaperone/DNA topoisomerase II/histidine kinase"/>
    <property type="match status" value="1"/>
</dbReference>
<feature type="domain" description="Signal transduction histidine kinase subgroup 3 dimerisation and phosphoacceptor" evidence="13">
    <location>
        <begin position="463"/>
        <end position="526"/>
    </location>
</feature>